<feature type="compositionally biased region" description="Acidic residues" evidence="1">
    <location>
        <begin position="915"/>
        <end position="927"/>
    </location>
</feature>
<dbReference type="VEuPathDB" id="FungiDB:B1J91_B03179g"/>
<dbReference type="InterPro" id="IPR043185">
    <property type="entry name" value="Net1/Tof2"/>
</dbReference>
<accession>A0A0W0CV85</accession>
<feature type="compositionally biased region" description="Polar residues" evidence="1">
    <location>
        <begin position="803"/>
        <end position="822"/>
    </location>
</feature>
<feature type="compositionally biased region" description="Polar residues" evidence="1">
    <location>
        <begin position="490"/>
        <end position="506"/>
    </location>
</feature>
<feature type="compositionally biased region" description="Low complexity" evidence="1">
    <location>
        <begin position="866"/>
        <end position="876"/>
    </location>
</feature>
<sequence>MYKLQVVLIQPQNQLKANGYSIDGDNSDDQTITTIRNGGHIIRDHTRKFLHFTKPENTLLQLADEIENRITKLYSNLNIESFEILSLQDINHCDLDATYLVKDVFSMDNTVLVILKNELEFIDANGTLNANDLHDAGRISAYSSVRKRRSSKAFGNSSRIEPQILVPKRSKPNNLAPLSNNLRVTSPLANEISNDEINSSTVVINRNVSTAFAANRSTLTDRSFLPPPAQPQSPAIRISSGIGDGKRIFSESQNLDVVSRSEVVDPDKSKQQLIVPDIPMEFISTPNRVNLSGQRVISESQPKSLVFSKKRINSPINNHIDVQLENDSNTARGKKLVGAERKILPNTRNSDSPTNRNDKRTSSLELKVHNKRVNSTNIPIIEDVLKRIDNFSDTEEGQIVHNPVRSTSLASRQYQVDYGTNTTDEKDSVRSIIGSDKEQTMCRSEESTKSLGTSLDPTTETEKIALGVINGPSSLPNSKKENKELAVKLHNTNLNDSPNATEINTKTPKKNTDKASSVSKTSPVKTSSSKVSSPKKTPTLSKKLQAIVDHEYPDESKKRKSPIAKEVRNITDNKKSPNVRTPSKSLKVNNMELSLKSLISQQSTPNNLERSATKEKTDYDTMKDNLRETLSALKQMKSVASPTSAKSKTAAEKITEIKEKVLKTITNAEKPLTVKLANGNISAGKNEKVDNEQIAKGIPVKISKISSQPHVATTPRKENRAQRSTSALRKSPRISSQSNKTNTKSISATPNKSANEKPLSTSRDTIRSSQNGSSKETVSNDQSSSHNIQNSKSTKSAVVSSSQPVHNSNRLQQQDNSISEPSSAKKHGMASRYEKAGLIKKVKLLRKESDSDSDSSDSSNDDSNRSFRSSQLRLSQPKQKLVGNSQTESNGTDKGTSGRQGKKSEKQYLSKEFVDSDSDESDAGSSD</sequence>
<protein>
    <submittedName>
        <fullName evidence="3">Nucleolar protein NET1</fullName>
    </submittedName>
</protein>
<dbReference type="EMBL" id="LLZZ01000119">
    <property type="protein sequence ID" value="KTB03510.1"/>
    <property type="molecule type" value="Genomic_DNA"/>
</dbReference>
<dbReference type="VEuPathDB" id="FungiDB:CAGL0B03179g"/>
<dbReference type="PANTHER" id="PTHR28196">
    <property type="entry name" value="NUCLEOLAR PROTEIN NET1-RELATED"/>
    <property type="match status" value="1"/>
</dbReference>
<feature type="compositionally biased region" description="Polar residues" evidence="1">
    <location>
        <begin position="346"/>
        <end position="355"/>
    </location>
</feature>
<evidence type="ECO:0000259" key="2">
    <source>
        <dbReference type="Pfam" id="PF10407"/>
    </source>
</evidence>
<dbReference type="Proteomes" id="UP000054886">
    <property type="component" value="Unassembled WGS sequence"/>
</dbReference>
<feature type="region of interest" description="Disordered" evidence="1">
    <location>
        <begin position="490"/>
        <end position="583"/>
    </location>
</feature>
<feature type="region of interest" description="Disordered" evidence="1">
    <location>
        <begin position="331"/>
        <end position="364"/>
    </location>
</feature>
<evidence type="ECO:0000313" key="3">
    <source>
        <dbReference type="EMBL" id="KTB03510.1"/>
    </source>
</evidence>
<evidence type="ECO:0000313" key="4">
    <source>
        <dbReference type="Proteomes" id="UP000054886"/>
    </source>
</evidence>
<proteinExistence type="predicted"/>
<dbReference type="VEuPathDB" id="FungiDB:GVI51_B03069"/>
<dbReference type="InterPro" id="IPR018844">
    <property type="entry name" value="Dnt1-like_N"/>
</dbReference>
<feature type="compositionally biased region" description="Basic and acidic residues" evidence="1">
    <location>
        <begin position="548"/>
        <end position="575"/>
    </location>
</feature>
<feature type="compositionally biased region" description="Polar residues" evidence="1">
    <location>
        <begin position="722"/>
        <end position="790"/>
    </location>
</feature>
<feature type="compositionally biased region" description="Low complexity" evidence="1">
    <location>
        <begin position="791"/>
        <end position="802"/>
    </location>
</feature>
<dbReference type="Pfam" id="PF10407">
    <property type="entry name" value="Cytokin_check_N"/>
    <property type="match status" value="1"/>
</dbReference>
<gene>
    <name evidence="3" type="ORF">AO440_000295</name>
</gene>
<dbReference type="GO" id="GO:0000183">
    <property type="term" value="P:rDNA heterochromatin formation"/>
    <property type="evidence" value="ECO:0007669"/>
    <property type="project" value="InterPro"/>
</dbReference>
<feature type="compositionally biased region" description="Basic and acidic residues" evidence="1">
    <location>
        <begin position="438"/>
        <end position="448"/>
    </location>
</feature>
<feature type="region of interest" description="Disordered" evidence="1">
    <location>
        <begin position="705"/>
        <end position="927"/>
    </location>
</feature>
<dbReference type="AlphaFoldDB" id="A0A0W0CV85"/>
<feature type="compositionally biased region" description="Polar residues" evidence="1">
    <location>
        <begin position="449"/>
        <end position="458"/>
    </location>
</feature>
<feature type="compositionally biased region" description="Low complexity" evidence="1">
    <location>
        <begin position="516"/>
        <end position="544"/>
    </location>
</feature>
<feature type="region of interest" description="Disordered" evidence="1">
    <location>
        <begin position="438"/>
        <end position="458"/>
    </location>
</feature>
<dbReference type="PANTHER" id="PTHR28196:SF1">
    <property type="entry name" value="NUCLEOLAR PROTEIN NET1-RELATED"/>
    <property type="match status" value="1"/>
</dbReference>
<evidence type="ECO:0000256" key="1">
    <source>
        <dbReference type="SAM" id="MobiDB-lite"/>
    </source>
</evidence>
<reference evidence="3 4" key="1">
    <citation type="submission" date="2015-10" db="EMBL/GenBank/DDBJ databases">
        <title>Draft genomes sequences of Candida glabrata isolates 1A, 1B, 2A, 2B, 3A and 3B.</title>
        <authorList>
            <person name="Haavelsrud O.E."/>
            <person name="Gaustad P."/>
        </authorList>
    </citation>
    <scope>NUCLEOTIDE SEQUENCE [LARGE SCALE GENOMIC DNA]</scope>
    <source>
        <strain evidence="3">910700640</strain>
    </source>
</reference>
<feature type="domain" description="Nucleolar protein Dnt1-like N-terminal" evidence="2">
    <location>
        <begin position="46"/>
        <end position="118"/>
    </location>
</feature>
<feature type="compositionally biased region" description="Polar residues" evidence="1">
    <location>
        <begin position="882"/>
        <end position="899"/>
    </location>
</feature>
<name>A0A0W0CV85_CANGB</name>
<dbReference type="VEuPathDB" id="FungiDB:GWK60_B03003"/>
<comment type="caution">
    <text evidence="3">The sequence shown here is derived from an EMBL/GenBank/DDBJ whole genome shotgun (WGS) entry which is preliminary data.</text>
</comment>
<feature type="compositionally biased region" description="Basic and acidic residues" evidence="1">
    <location>
        <begin position="902"/>
        <end position="914"/>
    </location>
</feature>
<organism evidence="3 4">
    <name type="scientific">Candida glabrata</name>
    <name type="common">Yeast</name>
    <name type="synonym">Torulopsis glabrata</name>
    <dbReference type="NCBI Taxonomy" id="5478"/>
    <lineage>
        <taxon>Eukaryota</taxon>
        <taxon>Fungi</taxon>
        <taxon>Dikarya</taxon>
        <taxon>Ascomycota</taxon>
        <taxon>Saccharomycotina</taxon>
        <taxon>Saccharomycetes</taxon>
        <taxon>Saccharomycetales</taxon>
        <taxon>Saccharomycetaceae</taxon>
        <taxon>Nakaseomyces</taxon>
    </lineage>
</organism>